<evidence type="ECO:0000313" key="1">
    <source>
        <dbReference type="EMBL" id="RJG19172.1"/>
    </source>
</evidence>
<gene>
    <name evidence="1" type="ORF">D3872_08695</name>
</gene>
<organism evidence="1 2">
    <name type="scientific">Massilia cavernae</name>
    <dbReference type="NCBI Taxonomy" id="2320864"/>
    <lineage>
        <taxon>Bacteria</taxon>
        <taxon>Pseudomonadati</taxon>
        <taxon>Pseudomonadota</taxon>
        <taxon>Betaproteobacteria</taxon>
        <taxon>Burkholderiales</taxon>
        <taxon>Oxalobacteraceae</taxon>
        <taxon>Telluria group</taxon>
        <taxon>Massilia</taxon>
    </lineage>
</organism>
<reference evidence="1 2" key="1">
    <citation type="submission" date="2018-09" db="EMBL/GenBank/DDBJ databases">
        <authorList>
            <person name="Zhu H."/>
        </authorList>
    </citation>
    <scope>NUCLEOTIDE SEQUENCE [LARGE SCALE GENOMIC DNA]</scope>
    <source>
        <strain evidence="1 2">K1S02-61</strain>
    </source>
</reference>
<dbReference type="AlphaFoldDB" id="A0A418Y166"/>
<evidence type="ECO:0000313" key="2">
    <source>
        <dbReference type="Proteomes" id="UP000284006"/>
    </source>
</evidence>
<name>A0A418Y166_9BURK</name>
<sequence>MVVSDDDAIVITDYPQIETFFAQAAQWYHSQGVASTRPDIERSEALSDGVFSVDVRWPGFDEAGVEKLSERSRYIVRRDAGGRPRIQVAMARTR</sequence>
<proteinExistence type="predicted"/>
<keyword evidence="2" id="KW-1185">Reference proteome</keyword>
<protein>
    <recommendedName>
        <fullName evidence="3">DUF4440 domain-containing protein</fullName>
    </recommendedName>
</protein>
<dbReference type="EMBL" id="QYUP01000087">
    <property type="protein sequence ID" value="RJG19172.1"/>
    <property type="molecule type" value="Genomic_DNA"/>
</dbReference>
<comment type="caution">
    <text evidence="1">The sequence shown here is derived from an EMBL/GenBank/DDBJ whole genome shotgun (WGS) entry which is preliminary data.</text>
</comment>
<dbReference type="Proteomes" id="UP000284006">
    <property type="component" value="Unassembled WGS sequence"/>
</dbReference>
<accession>A0A418Y166</accession>
<evidence type="ECO:0008006" key="3">
    <source>
        <dbReference type="Google" id="ProtNLM"/>
    </source>
</evidence>